<evidence type="ECO:0000313" key="2">
    <source>
        <dbReference type="Proteomes" id="UP000076586"/>
    </source>
</evidence>
<accession>A0A170ZT63</accession>
<evidence type="ECO:0000313" key="1">
    <source>
        <dbReference type="EMBL" id="GAT62992.1"/>
    </source>
</evidence>
<reference evidence="2" key="2">
    <citation type="journal article" date="2017" name="Genome Announc.">
        <title>Draft genome sequence of Paludibacter jiangxiensis NM7(T), a propionate-producing fermentative bacterium.</title>
        <authorList>
            <person name="Qiu Y.-L."/>
            <person name="Tourlousse D.M."/>
            <person name="Matsuura N."/>
            <person name="Ohashi A."/>
            <person name="Sekiguchi Y."/>
        </authorList>
    </citation>
    <scope>NUCLEOTIDE SEQUENCE [LARGE SCALE GENOMIC DNA]</scope>
    <source>
        <strain evidence="2">NM7</strain>
    </source>
</reference>
<dbReference type="Pfam" id="PF14060">
    <property type="entry name" value="DUF4252"/>
    <property type="match status" value="1"/>
</dbReference>
<keyword evidence="2" id="KW-1185">Reference proteome</keyword>
<dbReference type="AlphaFoldDB" id="A0A170ZT63"/>
<gene>
    <name evidence="1" type="ORF">PJIAN_3304</name>
</gene>
<proteinExistence type="predicted"/>
<dbReference type="Proteomes" id="UP000076586">
    <property type="component" value="Unassembled WGS sequence"/>
</dbReference>
<evidence type="ECO:0008006" key="3">
    <source>
        <dbReference type="Google" id="ProtNLM"/>
    </source>
</evidence>
<name>A0A170ZT63_9BACT</name>
<comment type="caution">
    <text evidence="1">The sequence shown here is derived from an EMBL/GenBank/DDBJ whole genome shotgun (WGS) entry which is preliminary data.</text>
</comment>
<dbReference type="EMBL" id="BDCR01000003">
    <property type="protein sequence ID" value="GAT62992.1"/>
    <property type="molecule type" value="Genomic_DNA"/>
</dbReference>
<dbReference type="InterPro" id="IPR025348">
    <property type="entry name" value="DUF4252"/>
</dbReference>
<dbReference type="STRING" id="681398.PJIAN_3304"/>
<sequence>MIVLSVAGLKAQTVDKLIEKYSTNKSFEYVSISKGLFNLTQWLGGSNIDKDTKEVLGRIKSMKILTLNTTNNSQAKASFQKDLNSLIKRGSYEQMMETRNKSDQSTVYGFTDSKGVSHLLIIVKNDSEMSLIVMKGNLTHEDLEKIAK</sequence>
<organism evidence="1 2">
    <name type="scientific">Paludibacter jiangxiensis</name>
    <dbReference type="NCBI Taxonomy" id="681398"/>
    <lineage>
        <taxon>Bacteria</taxon>
        <taxon>Pseudomonadati</taxon>
        <taxon>Bacteroidota</taxon>
        <taxon>Bacteroidia</taxon>
        <taxon>Bacteroidales</taxon>
        <taxon>Paludibacteraceae</taxon>
        <taxon>Paludibacter</taxon>
    </lineage>
</organism>
<protein>
    <recommendedName>
        <fullName evidence="3">DUF4252 domain-containing protein</fullName>
    </recommendedName>
</protein>
<reference evidence="2" key="1">
    <citation type="submission" date="2016-04" db="EMBL/GenBank/DDBJ databases">
        <title>Draft genome sequence of Paludibacter jiangxiensis strain NM7.</title>
        <authorList>
            <person name="Qiu Y."/>
            <person name="Matsuura N."/>
            <person name="Ohashi A."/>
            <person name="Tourlousse M.D."/>
            <person name="Sekiguchi Y."/>
        </authorList>
    </citation>
    <scope>NUCLEOTIDE SEQUENCE [LARGE SCALE GENOMIC DNA]</scope>
    <source>
        <strain evidence="2">NM7</strain>
    </source>
</reference>